<dbReference type="PANTHER" id="PTHR33429:SF23">
    <property type="entry name" value="OS02G0709350 PROTEIN"/>
    <property type="match status" value="1"/>
</dbReference>
<evidence type="ECO:0000256" key="2">
    <source>
        <dbReference type="SAM" id="Phobius"/>
    </source>
</evidence>
<evidence type="ECO:0000313" key="4">
    <source>
        <dbReference type="Proteomes" id="UP000327157"/>
    </source>
</evidence>
<accession>A0A5N5I7P8</accession>
<dbReference type="AlphaFoldDB" id="A0A5N5I7P8"/>
<keyword evidence="2" id="KW-1133">Transmembrane helix</keyword>
<organism evidence="3 4">
    <name type="scientific">Pyrus ussuriensis x Pyrus communis</name>
    <dbReference type="NCBI Taxonomy" id="2448454"/>
    <lineage>
        <taxon>Eukaryota</taxon>
        <taxon>Viridiplantae</taxon>
        <taxon>Streptophyta</taxon>
        <taxon>Embryophyta</taxon>
        <taxon>Tracheophyta</taxon>
        <taxon>Spermatophyta</taxon>
        <taxon>Magnoliopsida</taxon>
        <taxon>eudicotyledons</taxon>
        <taxon>Gunneridae</taxon>
        <taxon>Pentapetalae</taxon>
        <taxon>rosids</taxon>
        <taxon>fabids</taxon>
        <taxon>Rosales</taxon>
        <taxon>Rosaceae</taxon>
        <taxon>Amygdaloideae</taxon>
        <taxon>Maleae</taxon>
        <taxon>Pyrus</taxon>
    </lineage>
</organism>
<gene>
    <name evidence="3" type="ORF">D8674_029917</name>
</gene>
<reference evidence="3 4" key="1">
    <citation type="submission" date="2019-09" db="EMBL/GenBank/DDBJ databases">
        <authorList>
            <person name="Ou C."/>
        </authorList>
    </citation>
    <scope>NUCLEOTIDE SEQUENCE [LARGE SCALE GENOMIC DNA]</scope>
    <source>
        <strain evidence="3">S2</strain>
        <tissue evidence="3">Leaf</tissue>
    </source>
</reference>
<dbReference type="EMBL" id="SMOL01000120">
    <property type="protein sequence ID" value="KAB2633670.1"/>
    <property type="molecule type" value="Genomic_DNA"/>
</dbReference>
<reference evidence="4" key="2">
    <citation type="submission" date="2019-10" db="EMBL/GenBank/DDBJ databases">
        <title>A de novo genome assembly of a pear dwarfing rootstock.</title>
        <authorList>
            <person name="Wang F."/>
            <person name="Wang J."/>
            <person name="Li S."/>
            <person name="Zhang Y."/>
            <person name="Fang M."/>
            <person name="Ma L."/>
            <person name="Zhao Y."/>
            <person name="Jiang S."/>
        </authorList>
    </citation>
    <scope>NUCLEOTIDE SEQUENCE [LARGE SCALE GENOMIC DNA]</scope>
</reference>
<proteinExistence type="predicted"/>
<keyword evidence="2" id="KW-0472">Membrane</keyword>
<name>A0A5N5I7P8_9ROSA</name>
<keyword evidence="4" id="KW-1185">Reference proteome</keyword>
<protein>
    <submittedName>
        <fullName evidence="3">Uncharacterized protein</fullName>
    </submittedName>
</protein>
<feature type="region of interest" description="Disordered" evidence="1">
    <location>
        <begin position="1"/>
        <end position="29"/>
    </location>
</feature>
<evidence type="ECO:0000256" key="1">
    <source>
        <dbReference type="SAM" id="MobiDB-lite"/>
    </source>
</evidence>
<sequence>METTSPTLPEPAGDQILGGGTGSSSNSSNTIPQAVPLVSSSSSGSIGPFLAVIFVLTVLAFLSCVLGRRLTRDEMVRTPVESIRDRIGCFGWLKRKGRQLQCMVAHHDVEVGSKVMVMDLGREKKGDARVKEVLKVTTKTPQLSCTCKSWLTVLLRTKTGGLTCMLGSSLAPTSSASLLIFSFNSAALI</sequence>
<dbReference type="Proteomes" id="UP000327157">
    <property type="component" value="Chromosome 6"/>
</dbReference>
<keyword evidence="2" id="KW-0812">Transmembrane</keyword>
<reference evidence="3 4" key="3">
    <citation type="submission" date="2019-11" db="EMBL/GenBank/DDBJ databases">
        <title>A de novo genome assembly of a pear dwarfing rootstock.</title>
        <authorList>
            <person name="Wang F."/>
            <person name="Wang J."/>
            <person name="Li S."/>
            <person name="Zhang Y."/>
            <person name="Fang M."/>
            <person name="Ma L."/>
            <person name="Zhao Y."/>
            <person name="Jiang S."/>
        </authorList>
    </citation>
    <scope>NUCLEOTIDE SEQUENCE [LARGE SCALE GENOMIC DNA]</scope>
    <source>
        <strain evidence="3">S2</strain>
        <tissue evidence="3">Leaf</tissue>
    </source>
</reference>
<comment type="caution">
    <text evidence="3">The sequence shown here is derived from an EMBL/GenBank/DDBJ whole genome shotgun (WGS) entry which is preliminary data.</text>
</comment>
<evidence type="ECO:0000313" key="3">
    <source>
        <dbReference type="EMBL" id="KAB2633670.1"/>
    </source>
</evidence>
<dbReference type="OrthoDB" id="1738567at2759"/>
<dbReference type="PANTHER" id="PTHR33429">
    <property type="entry name" value="OS02G0708000 PROTEIN-RELATED"/>
    <property type="match status" value="1"/>
</dbReference>
<feature type="transmembrane region" description="Helical" evidence="2">
    <location>
        <begin position="46"/>
        <end position="67"/>
    </location>
</feature>